<dbReference type="RefSeq" id="XP_018023477.1">
    <property type="nucleotide sequence ID" value="XM_018167988.1"/>
</dbReference>
<dbReference type="GeneID" id="108679371"/>
<sequence>MSQLQHCCLLLLLVCGPTSGSSPTPPPCYCSTAEKLWVEVEAPVTGWFSRRSCVLFRRYFNENTYFDLTVKMEGTVTDLTLHREHLEDEHLNYTHEEITVLCPEDVQECKCKKLIISGLSEYNGKYVMNDQSEGFDSDVRPTSRTYNDDQNNVDYVQPHRNIQDQLAPVYRGWNNLEATTQTRRDDKSYGRDSESHGRDNESHGRDNASHGRDNESHGRDNASHGRDNESHGRDNESHGRDNESHGRDNESHGRDNESHEDAIHDILGAGQLEPTHDMCVKAKEYVLKHRAHIWWFRPGMNNEESRREKNEHVSQSLMEPEMKLFAGEWQGNFPILMKSLPEKPLKSYKQKRWAVAEPKDYFSSLHEEALLKERPSNSFYRKRNVNKIVTGNTLHQELQQENGLQNFMGKKWKQGKLEAKREENRFSPPVLATVQDSGHESSCKFYHELLYDVRLQWSIETESWIIGKGAETLAVSYSTSRCPDSASGDWWWVTNQQQGNVDNNQNLNNYNGNNLNSEASVNRGLILNSLDEYQSNPQTEDAHVRARENDTQNKNLEREQQKPEDIALSEYEENLYDFSVKETEERGVDDRNEIQDQFLDITVNITCGE</sequence>
<evidence type="ECO:0000313" key="3">
    <source>
        <dbReference type="Proteomes" id="UP000694843"/>
    </source>
</evidence>
<feature type="region of interest" description="Disordered" evidence="1">
    <location>
        <begin position="536"/>
        <end position="564"/>
    </location>
</feature>
<feature type="region of interest" description="Disordered" evidence="1">
    <location>
        <begin position="131"/>
        <end position="258"/>
    </location>
</feature>
<dbReference type="OrthoDB" id="10682152at2759"/>
<feature type="chain" id="PRO_5044664458" evidence="2">
    <location>
        <begin position="21"/>
        <end position="609"/>
    </location>
</feature>
<accession>A0A8B7PCS5</accession>
<feature type="compositionally biased region" description="Basic and acidic residues" evidence="1">
    <location>
        <begin position="182"/>
        <end position="258"/>
    </location>
</feature>
<dbReference type="Proteomes" id="UP000694843">
    <property type="component" value="Unplaced"/>
</dbReference>
<proteinExistence type="predicted"/>
<feature type="signal peptide" evidence="2">
    <location>
        <begin position="1"/>
        <end position="20"/>
    </location>
</feature>
<feature type="compositionally biased region" description="Polar residues" evidence="1">
    <location>
        <begin position="131"/>
        <end position="154"/>
    </location>
</feature>
<evidence type="ECO:0000313" key="4">
    <source>
        <dbReference type="RefSeq" id="XP_018023477.1"/>
    </source>
</evidence>
<reference evidence="4 5" key="1">
    <citation type="submission" date="2025-04" db="UniProtKB">
        <authorList>
            <consortium name="RefSeq"/>
        </authorList>
    </citation>
    <scope>IDENTIFICATION</scope>
    <source>
        <tissue evidence="4 5">Whole organism</tissue>
    </source>
</reference>
<keyword evidence="2" id="KW-0732">Signal</keyword>
<keyword evidence="3" id="KW-1185">Reference proteome</keyword>
<protein>
    <submittedName>
        <fullName evidence="4">Uncharacterized protein LOC108679371 isoform X1</fullName>
    </submittedName>
    <submittedName>
        <fullName evidence="5">Uncharacterized protein LOC108679371 isoform X3</fullName>
    </submittedName>
</protein>
<dbReference type="AlphaFoldDB" id="A0A8B7PCS5"/>
<evidence type="ECO:0000256" key="2">
    <source>
        <dbReference type="SAM" id="SignalP"/>
    </source>
</evidence>
<gene>
    <name evidence="4 5" type="primary">LOC108679371</name>
</gene>
<dbReference type="KEGG" id="hazt:108679371"/>
<evidence type="ECO:0000313" key="5">
    <source>
        <dbReference type="RefSeq" id="XP_047737508.1"/>
    </source>
</evidence>
<feature type="compositionally biased region" description="Basic and acidic residues" evidence="1">
    <location>
        <begin position="540"/>
        <end position="564"/>
    </location>
</feature>
<dbReference type="RefSeq" id="XP_047737508.1">
    <property type="nucleotide sequence ID" value="XM_047881552.1"/>
</dbReference>
<organism evidence="3 4">
    <name type="scientific">Hyalella azteca</name>
    <name type="common">Amphipod</name>
    <dbReference type="NCBI Taxonomy" id="294128"/>
    <lineage>
        <taxon>Eukaryota</taxon>
        <taxon>Metazoa</taxon>
        <taxon>Ecdysozoa</taxon>
        <taxon>Arthropoda</taxon>
        <taxon>Crustacea</taxon>
        <taxon>Multicrustacea</taxon>
        <taxon>Malacostraca</taxon>
        <taxon>Eumalacostraca</taxon>
        <taxon>Peracarida</taxon>
        <taxon>Amphipoda</taxon>
        <taxon>Senticaudata</taxon>
        <taxon>Talitrida</taxon>
        <taxon>Talitroidea</taxon>
        <taxon>Hyalellidae</taxon>
        <taxon>Hyalella</taxon>
    </lineage>
</organism>
<name>A0A8B7PCS5_HYAAZ</name>
<evidence type="ECO:0000256" key="1">
    <source>
        <dbReference type="SAM" id="MobiDB-lite"/>
    </source>
</evidence>